<evidence type="ECO:0000313" key="5">
    <source>
        <dbReference type="Proteomes" id="UP000824219"/>
    </source>
</evidence>
<dbReference type="OrthoDB" id="8964933at2759"/>
<dbReference type="Proteomes" id="UP000824219">
    <property type="component" value="Linkage Group LG03"/>
</dbReference>
<feature type="domain" description="CCHC-type" evidence="3">
    <location>
        <begin position="2"/>
        <end position="17"/>
    </location>
</feature>
<accession>A0A9D3P5P8</accession>
<dbReference type="AlphaFoldDB" id="A0A9D3P5P8"/>
<dbReference type="InterPro" id="IPR001878">
    <property type="entry name" value="Znf_CCHC"/>
</dbReference>
<feature type="compositionally biased region" description="Basic and acidic residues" evidence="2">
    <location>
        <begin position="19"/>
        <end position="28"/>
    </location>
</feature>
<feature type="region of interest" description="Disordered" evidence="2">
    <location>
        <begin position="19"/>
        <end position="73"/>
    </location>
</feature>
<keyword evidence="5" id="KW-1185">Reference proteome</keyword>
<dbReference type="GO" id="GO:0008270">
    <property type="term" value="F:zinc ion binding"/>
    <property type="evidence" value="ECO:0007669"/>
    <property type="project" value="UniProtKB-KW"/>
</dbReference>
<proteinExistence type="predicted"/>
<evidence type="ECO:0000256" key="2">
    <source>
        <dbReference type="SAM" id="MobiDB-lite"/>
    </source>
</evidence>
<dbReference type="GO" id="GO:0003676">
    <property type="term" value="F:nucleic acid binding"/>
    <property type="evidence" value="ECO:0007669"/>
    <property type="project" value="InterPro"/>
</dbReference>
<reference evidence="4 5" key="1">
    <citation type="submission" date="2021-06" db="EMBL/GenBank/DDBJ databases">
        <title>Chromosome-level genome assembly of the red-tail catfish (Hemibagrus wyckioides).</title>
        <authorList>
            <person name="Shao F."/>
        </authorList>
    </citation>
    <scope>NUCLEOTIDE SEQUENCE [LARGE SCALE GENOMIC DNA]</scope>
    <source>
        <strain evidence="4">EC202008001</strain>
        <tissue evidence="4">Blood</tissue>
    </source>
</reference>
<comment type="caution">
    <text evidence="4">The sequence shown here is derived from an EMBL/GenBank/DDBJ whole genome shotgun (WGS) entry which is preliminary data.</text>
</comment>
<evidence type="ECO:0000313" key="4">
    <source>
        <dbReference type="EMBL" id="KAG7334561.1"/>
    </source>
</evidence>
<keyword evidence="1" id="KW-0862">Zinc</keyword>
<sequence length="144" mass="15772">MRCFECGDIGHKRFACPHSKHEEREVNRGPDPGDIVRTEGNQEEVTRSAEVSGSEADIPAEHEYDRAREPGADPEQTMVLNLESGPVMENRVGQDGAIASASAAVQQLGNAEVYMESHLRDPNPGTDSVSKPRIPKCWISEGIF</sequence>
<keyword evidence="1" id="KW-0863">Zinc-finger</keyword>
<keyword evidence="1" id="KW-0479">Metal-binding</keyword>
<name>A0A9D3P5P8_9TELE</name>
<dbReference type="EMBL" id="JAHKSW010000003">
    <property type="protein sequence ID" value="KAG7334561.1"/>
    <property type="molecule type" value="Genomic_DNA"/>
</dbReference>
<protein>
    <recommendedName>
        <fullName evidence="3">CCHC-type domain-containing protein</fullName>
    </recommendedName>
</protein>
<evidence type="ECO:0000259" key="3">
    <source>
        <dbReference type="PROSITE" id="PS50158"/>
    </source>
</evidence>
<organism evidence="4 5">
    <name type="scientific">Hemibagrus wyckioides</name>
    <dbReference type="NCBI Taxonomy" id="337641"/>
    <lineage>
        <taxon>Eukaryota</taxon>
        <taxon>Metazoa</taxon>
        <taxon>Chordata</taxon>
        <taxon>Craniata</taxon>
        <taxon>Vertebrata</taxon>
        <taxon>Euteleostomi</taxon>
        <taxon>Actinopterygii</taxon>
        <taxon>Neopterygii</taxon>
        <taxon>Teleostei</taxon>
        <taxon>Ostariophysi</taxon>
        <taxon>Siluriformes</taxon>
        <taxon>Bagridae</taxon>
        <taxon>Hemibagrus</taxon>
    </lineage>
</organism>
<evidence type="ECO:0000256" key="1">
    <source>
        <dbReference type="PROSITE-ProRule" id="PRU00047"/>
    </source>
</evidence>
<feature type="compositionally biased region" description="Basic and acidic residues" evidence="2">
    <location>
        <begin position="59"/>
        <end position="71"/>
    </location>
</feature>
<dbReference type="PROSITE" id="PS50158">
    <property type="entry name" value="ZF_CCHC"/>
    <property type="match status" value="1"/>
</dbReference>
<gene>
    <name evidence="4" type="ORF">KOW79_002968</name>
</gene>